<dbReference type="Gene3D" id="1.10.150.240">
    <property type="entry name" value="Putative phosphatase, domain 2"/>
    <property type="match status" value="1"/>
</dbReference>
<organism evidence="4 5">
    <name type="scientific">Riccia sorocarpa</name>
    <dbReference type="NCBI Taxonomy" id="122646"/>
    <lineage>
        <taxon>Eukaryota</taxon>
        <taxon>Viridiplantae</taxon>
        <taxon>Streptophyta</taxon>
        <taxon>Embryophyta</taxon>
        <taxon>Marchantiophyta</taxon>
        <taxon>Marchantiopsida</taxon>
        <taxon>Marchantiidae</taxon>
        <taxon>Marchantiales</taxon>
        <taxon>Ricciaceae</taxon>
        <taxon>Riccia</taxon>
    </lineage>
</organism>
<dbReference type="InterPro" id="IPR006439">
    <property type="entry name" value="HAD-SF_hydro_IA"/>
</dbReference>
<dbReference type="InterPro" id="IPR044999">
    <property type="entry name" value="CbbY-like"/>
</dbReference>
<gene>
    <name evidence="4" type="ORF">R1sor_019460</name>
</gene>
<dbReference type="GO" id="GO:0016787">
    <property type="term" value="F:hydrolase activity"/>
    <property type="evidence" value="ECO:0007669"/>
    <property type="project" value="UniProtKB-KW"/>
</dbReference>
<dbReference type="EMBL" id="JBJQOH010000001">
    <property type="protein sequence ID" value="KAL3701438.1"/>
    <property type="molecule type" value="Genomic_DNA"/>
</dbReference>
<dbReference type="PANTHER" id="PTHR42896">
    <property type="entry name" value="XYLULOSE-1,5-BISPHOSPHATE (XUBP) PHOSPHATASE"/>
    <property type="match status" value="1"/>
</dbReference>
<reference evidence="4 5" key="1">
    <citation type="submission" date="2024-09" db="EMBL/GenBank/DDBJ databases">
        <title>Chromosome-scale assembly of Riccia sorocarpa.</title>
        <authorList>
            <person name="Paukszto L."/>
        </authorList>
    </citation>
    <scope>NUCLEOTIDE SEQUENCE [LARGE SCALE GENOMIC DNA]</scope>
    <source>
        <strain evidence="4">LP-2024</strain>
        <tissue evidence="4">Aerial parts of the thallus</tissue>
    </source>
</reference>
<dbReference type="InterPro" id="IPR036412">
    <property type="entry name" value="HAD-like_sf"/>
</dbReference>
<protein>
    <recommendedName>
        <fullName evidence="6">Haloacid dehalogenase-like hydrolase domain-containing protein</fullName>
    </recommendedName>
</protein>
<sequence>MAASLLVVTSPSLSVSREFESTAISPPAPASLTSSGFGSLVTGKRNSVRGRNSLSWVVRRNGFLGSGVAALRNSAKLSGNSVYSARENSNLAGGFCKASLDALIFDCDGVILESEDLHRRAYNLTFEHFNVKCDSKLVDWDTEFYDVLQNTVGGGKPKMRWYFGKNGWPTSTVFETAPESDEDRSTLIDTLQDWKTDKYKDLISSGAKTRPGVLELMDEARSMGIKLAVCSAATKSSVVFCLTNLLGKERFEQLDCFLAGDDVKNKKPDPLIYKVAAENLGVSPDRCLVIEDSLIGLQAARGAGMRCVISYTSSTSNQDFTGSAARYANLGGISLKELIKLMDTTPAAVL</sequence>
<dbReference type="GO" id="GO:0046872">
    <property type="term" value="F:metal ion binding"/>
    <property type="evidence" value="ECO:0007669"/>
    <property type="project" value="UniProtKB-KW"/>
</dbReference>
<accession>A0ABD3ICK6</accession>
<keyword evidence="2" id="KW-0378">Hydrolase</keyword>
<name>A0ABD3ICK6_9MARC</name>
<keyword evidence="1" id="KW-0479">Metal-binding</keyword>
<evidence type="ECO:0000313" key="5">
    <source>
        <dbReference type="Proteomes" id="UP001633002"/>
    </source>
</evidence>
<evidence type="ECO:0000256" key="3">
    <source>
        <dbReference type="ARBA" id="ARBA00061496"/>
    </source>
</evidence>
<comment type="caution">
    <text evidence="4">The sequence shown here is derived from an EMBL/GenBank/DDBJ whole genome shotgun (WGS) entry which is preliminary data.</text>
</comment>
<keyword evidence="5" id="KW-1185">Reference proteome</keyword>
<dbReference type="NCBIfam" id="TIGR01509">
    <property type="entry name" value="HAD-SF-IA-v3"/>
    <property type="match status" value="1"/>
</dbReference>
<dbReference type="InterPro" id="IPR023214">
    <property type="entry name" value="HAD_sf"/>
</dbReference>
<dbReference type="FunFam" id="3.40.50.1000:FF:000036">
    <property type="entry name" value="HAD family hydrolase"/>
    <property type="match status" value="1"/>
</dbReference>
<dbReference type="AlphaFoldDB" id="A0ABD3ICK6"/>
<evidence type="ECO:0000256" key="1">
    <source>
        <dbReference type="ARBA" id="ARBA00022723"/>
    </source>
</evidence>
<dbReference type="Gene3D" id="3.40.50.1000">
    <property type="entry name" value="HAD superfamily/HAD-like"/>
    <property type="match status" value="1"/>
</dbReference>
<evidence type="ECO:0008006" key="6">
    <source>
        <dbReference type="Google" id="ProtNLM"/>
    </source>
</evidence>
<dbReference type="Proteomes" id="UP001633002">
    <property type="component" value="Unassembled WGS sequence"/>
</dbReference>
<evidence type="ECO:0000256" key="2">
    <source>
        <dbReference type="ARBA" id="ARBA00022801"/>
    </source>
</evidence>
<dbReference type="SUPFAM" id="SSF56784">
    <property type="entry name" value="HAD-like"/>
    <property type="match status" value="1"/>
</dbReference>
<dbReference type="PANTHER" id="PTHR42896:SF4">
    <property type="entry name" value="OS08G0485900 PROTEIN"/>
    <property type="match status" value="1"/>
</dbReference>
<proteinExistence type="inferred from homology"/>
<dbReference type="SFLD" id="SFLDS00003">
    <property type="entry name" value="Haloacid_Dehalogenase"/>
    <property type="match status" value="1"/>
</dbReference>
<comment type="similarity">
    <text evidence="3">Belongs to the HAD-like hydrolase superfamily. DOG/GPP family.</text>
</comment>
<dbReference type="InterPro" id="IPR023198">
    <property type="entry name" value="PGP-like_dom2"/>
</dbReference>
<evidence type="ECO:0000313" key="4">
    <source>
        <dbReference type="EMBL" id="KAL3701438.1"/>
    </source>
</evidence>
<dbReference type="Pfam" id="PF00702">
    <property type="entry name" value="Hydrolase"/>
    <property type="match status" value="1"/>
</dbReference>
<dbReference type="SFLD" id="SFLDG01129">
    <property type="entry name" value="C1.5:_HAD__Beta-PGM__Phosphata"/>
    <property type="match status" value="1"/>
</dbReference>